<feature type="region of interest" description="Disordered" evidence="1">
    <location>
        <begin position="1"/>
        <end position="22"/>
    </location>
</feature>
<feature type="compositionally biased region" description="Low complexity" evidence="1">
    <location>
        <begin position="1"/>
        <end position="14"/>
    </location>
</feature>
<protein>
    <submittedName>
        <fullName evidence="2">Uncharacterized protein</fullName>
    </submittedName>
</protein>
<name>A0A9Q8QKI0_9HYPO</name>
<sequence length="407" mass="42923">MPEAAAAGGDAAAATDPQKRIRRLRSFNYVPPYVESVAPSARPAHVRFAQEIAPGASAGGNNTNNTTTNYSKPATGSGGGSSNGTAVNAHQAKSEPPKDCQPSSFPAVGAPPGSAYAASTALPQQWYTSADPTRSLSGPGPYVQNQLYHSQGGGVFAGASYYNGQPIHVHQQQVPGTTTTMSIPYVAATGPVPPTEGLNYQPPVPDNSNGPMQHVYVPRYDAAPGMMGGGGPAYAVHVQPGAHPQHVPGTVPVGQPGYVVYQGVPHQLVAPFPAGQPQLPGQPVMINGQSYYPITAGPAGQPMPTVMQAAPAVAPAALIAGAPVPNEVPGLGRTPQEEVLHQVQFAYNNKLFEPQDMKPGDDDPSRFYWVREIDGNWTQRSRYSIDQIPCRWYVTDEGWFYAVRLPD</sequence>
<dbReference type="Proteomes" id="UP000829364">
    <property type="component" value="Chromosome 7"/>
</dbReference>
<dbReference type="AlphaFoldDB" id="A0A9Q8QKI0"/>
<keyword evidence="3" id="KW-1185">Reference proteome</keyword>
<gene>
    <name evidence="2" type="ORF">JDV02_007351</name>
</gene>
<proteinExistence type="predicted"/>
<evidence type="ECO:0000256" key="1">
    <source>
        <dbReference type="SAM" id="MobiDB-lite"/>
    </source>
</evidence>
<dbReference type="RefSeq" id="XP_047844836.1">
    <property type="nucleotide sequence ID" value="XM_047988838.1"/>
</dbReference>
<accession>A0A9Q8QKI0</accession>
<dbReference type="EMBL" id="CP086360">
    <property type="protein sequence ID" value="UNI21355.1"/>
    <property type="molecule type" value="Genomic_DNA"/>
</dbReference>
<dbReference type="OrthoDB" id="5194044at2759"/>
<dbReference type="GeneID" id="72069299"/>
<dbReference type="KEGG" id="ptkz:JDV02_007351"/>
<reference evidence="2" key="1">
    <citation type="submission" date="2021-11" db="EMBL/GenBank/DDBJ databases">
        <title>Purpureocillium_takamizusanense_genome.</title>
        <authorList>
            <person name="Nguyen N.-H."/>
        </authorList>
    </citation>
    <scope>NUCLEOTIDE SEQUENCE</scope>
    <source>
        <strain evidence="2">PT3</strain>
    </source>
</reference>
<evidence type="ECO:0000313" key="2">
    <source>
        <dbReference type="EMBL" id="UNI21355.1"/>
    </source>
</evidence>
<feature type="region of interest" description="Disordered" evidence="1">
    <location>
        <begin position="52"/>
        <end position="116"/>
    </location>
</feature>
<evidence type="ECO:0000313" key="3">
    <source>
        <dbReference type="Proteomes" id="UP000829364"/>
    </source>
</evidence>
<organism evidence="2 3">
    <name type="scientific">Purpureocillium takamizusanense</name>
    <dbReference type="NCBI Taxonomy" id="2060973"/>
    <lineage>
        <taxon>Eukaryota</taxon>
        <taxon>Fungi</taxon>
        <taxon>Dikarya</taxon>
        <taxon>Ascomycota</taxon>
        <taxon>Pezizomycotina</taxon>
        <taxon>Sordariomycetes</taxon>
        <taxon>Hypocreomycetidae</taxon>
        <taxon>Hypocreales</taxon>
        <taxon>Ophiocordycipitaceae</taxon>
        <taxon>Purpureocillium</taxon>
    </lineage>
</organism>